<evidence type="ECO:0000256" key="7">
    <source>
        <dbReference type="ARBA" id="ARBA00022846"/>
    </source>
</evidence>
<evidence type="ECO:0000256" key="11">
    <source>
        <dbReference type="ARBA" id="ARBA00057769"/>
    </source>
</evidence>
<dbReference type="GO" id="GO:0097228">
    <property type="term" value="C:sperm principal piece"/>
    <property type="evidence" value="ECO:0007669"/>
    <property type="project" value="TreeGrafter"/>
</dbReference>
<organism evidence="16 17">
    <name type="scientific">Cyanoderma ruficeps</name>
    <name type="common">rufous-capped babbler</name>
    <dbReference type="NCBI Taxonomy" id="181631"/>
    <lineage>
        <taxon>Eukaryota</taxon>
        <taxon>Metazoa</taxon>
        <taxon>Chordata</taxon>
        <taxon>Craniata</taxon>
        <taxon>Vertebrata</taxon>
        <taxon>Euteleostomi</taxon>
        <taxon>Archelosauria</taxon>
        <taxon>Archosauria</taxon>
        <taxon>Dinosauria</taxon>
        <taxon>Saurischia</taxon>
        <taxon>Theropoda</taxon>
        <taxon>Coelurosauria</taxon>
        <taxon>Aves</taxon>
        <taxon>Neognathae</taxon>
        <taxon>Neoaves</taxon>
        <taxon>Telluraves</taxon>
        <taxon>Australaves</taxon>
        <taxon>Passeriformes</taxon>
        <taxon>Sylvioidea</taxon>
        <taxon>Timaliidae</taxon>
        <taxon>Cyanoderma</taxon>
    </lineage>
</organism>
<dbReference type="Gene3D" id="1.25.10.10">
    <property type="entry name" value="Leucine-rich Repeat Variant"/>
    <property type="match status" value="2"/>
</dbReference>
<accession>A0A8C3XCV3</accession>
<evidence type="ECO:0000313" key="17">
    <source>
        <dbReference type="Proteomes" id="UP000694396"/>
    </source>
</evidence>
<comment type="subunit">
    <text evidence="12">Interacts with SPAG16 and SPAG17.</text>
</comment>
<dbReference type="Ensembl" id="ENSCRFT00000012615.1">
    <property type="protein sequence ID" value="ENSCRFP00000012188.1"/>
    <property type="gene ID" value="ENSCRFG00000009466.1"/>
</dbReference>
<dbReference type="PANTHER" id="PTHR23314">
    <property type="entry name" value="SPERM-ASSOCIATED ANTIGEN 6 ARMADILLO REPEAT-CONTAINING"/>
    <property type="match status" value="1"/>
</dbReference>
<keyword evidence="5" id="KW-0677">Repeat</keyword>
<dbReference type="InterPro" id="IPR000225">
    <property type="entry name" value="Armadillo"/>
</dbReference>
<evidence type="ECO:0000256" key="8">
    <source>
        <dbReference type="ARBA" id="ARBA00023069"/>
    </source>
</evidence>
<feature type="region of interest" description="Disordered" evidence="15">
    <location>
        <begin position="59"/>
        <end position="146"/>
    </location>
</feature>
<dbReference type="InterPro" id="IPR011989">
    <property type="entry name" value="ARM-like"/>
</dbReference>
<dbReference type="AlphaFoldDB" id="A0A8C3XCV3"/>
<reference evidence="16" key="2">
    <citation type="submission" date="2025-09" db="UniProtKB">
        <authorList>
            <consortium name="Ensembl"/>
        </authorList>
    </citation>
    <scope>IDENTIFICATION</scope>
</reference>
<keyword evidence="7" id="KW-0282">Flagellum</keyword>
<protein>
    <recommendedName>
        <fullName evidence="13">Sperm-associated antigen 6</fullName>
    </recommendedName>
    <alternativeName>
        <fullName evidence="14">Protein PF16 homolog</fullName>
    </alternativeName>
</protein>
<dbReference type="GO" id="GO:0008017">
    <property type="term" value="F:microtubule binding"/>
    <property type="evidence" value="ECO:0007669"/>
    <property type="project" value="TreeGrafter"/>
</dbReference>
<dbReference type="Proteomes" id="UP000694396">
    <property type="component" value="Unplaced"/>
</dbReference>
<feature type="compositionally biased region" description="Gly residues" evidence="15">
    <location>
        <begin position="93"/>
        <end position="104"/>
    </location>
</feature>
<dbReference type="PANTHER" id="PTHR23314:SF0">
    <property type="entry name" value="SPERM-ASSOCIATED ANTIGEN 6"/>
    <property type="match status" value="1"/>
</dbReference>
<dbReference type="GO" id="GO:0005930">
    <property type="term" value="C:axoneme"/>
    <property type="evidence" value="ECO:0007669"/>
    <property type="project" value="UniProtKB-SubCell"/>
</dbReference>
<keyword evidence="10" id="KW-0966">Cell projection</keyword>
<dbReference type="Pfam" id="PF00514">
    <property type="entry name" value="Arm"/>
    <property type="match status" value="2"/>
</dbReference>
<dbReference type="SMART" id="SM00185">
    <property type="entry name" value="ARM"/>
    <property type="match status" value="9"/>
</dbReference>
<keyword evidence="6" id="KW-0970">Cilium biogenesis/degradation</keyword>
<evidence type="ECO:0000256" key="1">
    <source>
        <dbReference type="ARBA" id="ARBA00004230"/>
    </source>
</evidence>
<evidence type="ECO:0000256" key="9">
    <source>
        <dbReference type="ARBA" id="ARBA00023212"/>
    </source>
</evidence>
<keyword evidence="9" id="KW-0206">Cytoskeleton</keyword>
<evidence type="ECO:0000256" key="5">
    <source>
        <dbReference type="ARBA" id="ARBA00022737"/>
    </source>
</evidence>
<dbReference type="GO" id="GO:0001669">
    <property type="term" value="C:acrosomal vesicle"/>
    <property type="evidence" value="ECO:0007669"/>
    <property type="project" value="TreeGrafter"/>
</dbReference>
<comment type="subcellular location">
    <subcellularLocation>
        <location evidence="1">Cell projection</location>
        <location evidence="1">Cilium</location>
        <location evidence="1">Flagellum</location>
    </subcellularLocation>
    <subcellularLocation>
        <location evidence="2">Cytoplasm</location>
        <location evidence="2">Cytoskeleton</location>
        <location evidence="2">Cilium axoneme</location>
    </subcellularLocation>
</comment>
<evidence type="ECO:0000256" key="6">
    <source>
        <dbReference type="ARBA" id="ARBA00022794"/>
    </source>
</evidence>
<keyword evidence="4" id="KW-0493">Microtubule</keyword>
<dbReference type="GO" id="GO:0005874">
    <property type="term" value="C:microtubule"/>
    <property type="evidence" value="ECO:0007669"/>
    <property type="project" value="UniProtKB-KW"/>
</dbReference>
<reference evidence="16" key="1">
    <citation type="submission" date="2025-08" db="UniProtKB">
        <authorList>
            <consortium name="Ensembl"/>
        </authorList>
    </citation>
    <scope>IDENTIFICATION</scope>
</reference>
<evidence type="ECO:0000256" key="12">
    <source>
        <dbReference type="ARBA" id="ARBA00061986"/>
    </source>
</evidence>
<dbReference type="GO" id="GO:0003351">
    <property type="term" value="P:epithelial cilium movement involved in extracellular fluid movement"/>
    <property type="evidence" value="ECO:0007669"/>
    <property type="project" value="TreeGrafter"/>
</dbReference>
<sequence length="662" mass="71747">MSRRVDTPPQVLCCVCATDMTQRRSLLRGAAAPHAPANLCRCRYPQLYRQGAWTHVCDPPPAGHSPPGHRASRLVPSRPVPSPRARPERGARSPGGGAARGAAGGRKRHDRGPAPATRFPPGCRGDASTTRKSPRARSPPGAAMSQRQVLQVFEQYQRSRSQFAQAVADLAARPQSIDTLRSAGVVCLLRPLLLDVVPSIRQTTALALGRLADYDVELAEAIVKAGILPQLICSLPEENRYYKKTAAFVLRAIAKHSPQLAQAIVQCGALEMLVICLEDFDPGVKEGASWAFGYIARHSPELSQAVVDAGAVPLLVLCIQEPEIAVKRIAASTLSDISKHSPELAQTVVDARAIAYLAQMIPNPDAKLKRQVLSALSQIAKHSVDLAELVVEAEIFPVVLTCLKDSDEYVKKNGATLIREIAKHTPELSQLVVNSGGVAAVVDCIGSCRGTVRLPGIMTLGYVAAHSEDLSMAVIVSKGIPPLCACLIEEHEDHIKAAAAWALGQIGRHTAEHARHVAVANALPTLLDIFVDTQSSEDLKTKTKKALKNILQKCTYLPALEPLLHEAPPSIMKHIIGQFSKVLPHDSKARRLFVTTGGLKKVQEIQAEPGSLLQEYINTINNCYPEEIVRTSVPLMDVDFMYYTPGYSEILLERVENYQPVL</sequence>
<dbReference type="GO" id="GO:0046847">
    <property type="term" value="P:filopodium assembly"/>
    <property type="evidence" value="ECO:0007669"/>
    <property type="project" value="TreeGrafter"/>
</dbReference>
<evidence type="ECO:0000256" key="14">
    <source>
        <dbReference type="ARBA" id="ARBA00083576"/>
    </source>
</evidence>
<dbReference type="SUPFAM" id="SSF48371">
    <property type="entry name" value="ARM repeat"/>
    <property type="match status" value="1"/>
</dbReference>
<comment type="function">
    <text evidence="11">Important for structural integrity of the central apparatus in the sperm tail and for flagellar motility.</text>
</comment>
<evidence type="ECO:0000256" key="13">
    <source>
        <dbReference type="ARBA" id="ARBA00074796"/>
    </source>
</evidence>
<name>A0A8C3XCV3_9PASS</name>
<evidence type="ECO:0000256" key="4">
    <source>
        <dbReference type="ARBA" id="ARBA00022701"/>
    </source>
</evidence>
<dbReference type="FunFam" id="1.25.10.10:FF:000129">
    <property type="entry name" value="sperm-associated antigen 6 isoform X1"/>
    <property type="match status" value="1"/>
</dbReference>
<evidence type="ECO:0000313" key="16">
    <source>
        <dbReference type="Ensembl" id="ENSCRFP00000012188.1"/>
    </source>
</evidence>
<evidence type="ECO:0000256" key="15">
    <source>
        <dbReference type="SAM" id="MobiDB-lite"/>
    </source>
</evidence>
<dbReference type="FunFam" id="1.25.10.10:FF:000196">
    <property type="entry name" value="Sperm associated antigen 6"/>
    <property type="match status" value="1"/>
</dbReference>
<keyword evidence="3" id="KW-0963">Cytoplasm</keyword>
<keyword evidence="8" id="KW-0969">Cilium</keyword>
<evidence type="ECO:0000256" key="3">
    <source>
        <dbReference type="ARBA" id="ARBA00022490"/>
    </source>
</evidence>
<evidence type="ECO:0000256" key="2">
    <source>
        <dbReference type="ARBA" id="ARBA00004430"/>
    </source>
</evidence>
<dbReference type="GO" id="GO:0005576">
    <property type="term" value="C:extracellular region"/>
    <property type="evidence" value="ECO:0007669"/>
    <property type="project" value="GOC"/>
</dbReference>
<dbReference type="GO" id="GO:0007288">
    <property type="term" value="P:sperm axoneme assembly"/>
    <property type="evidence" value="ECO:0007669"/>
    <property type="project" value="TreeGrafter"/>
</dbReference>
<dbReference type="GO" id="GO:1990138">
    <property type="term" value="P:neuron projection extension"/>
    <property type="evidence" value="ECO:0007669"/>
    <property type="project" value="TreeGrafter"/>
</dbReference>
<proteinExistence type="predicted"/>
<evidence type="ECO:0000256" key="10">
    <source>
        <dbReference type="ARBA" id="ARBA00023273"/>
    </source>
</evidence>
<dbReference type="InterPro" id="IPR016024">
    <property type="entry name" value="ARM-type_fold"/>
</dbReference>
<keyword evidence="17" id="KW-1185">Reference proteome</keyword>